<comment type="catalytic activity">
    <reaction evidence="10">
        <text>tRNA(Gly) + glycine + ATP = glycyl-tRNA(Gly) + AMP + diphosphate</text>
        <dbReference type="Rhea" id="RHEA:16013"/>
        <dbReference type="Rhea" id="RHEA-COMP:9664"/>
        <dbReference type="Rhea" id="RHEA-COMP:9683"/>
        <dbReference type="ChEBI" id="CHEBI:30616"/>
        <dbReference type="ChEBI" id="CHEBI:33019"/>
        <dbReference type="ChEBI" id="CHEBI:57305"/>
        <dbReference type="ChEBI" id="CHEBI:78442"/>
        <dbReference type="ChEBI" id="CHEBI:78522"/>
        <dbReference type="ChEBI" id="CHEBI:456215"/>
        <dbReference type="EC" id="6.1.1.14"/>
    </reaction>
</comment>
<dbReference type="Pfam" id="PF02092">
    <property type="entry name" value="tRNA_synt_2f"/>
    <property type="match status" value="1"/>
</dbReference>
<evidence type="ECO:0000256" key="4">
    <source>
        <dbReference type="ARBA" id="ARBA00022490"/>
    </source>
</evidence>
<dbReference type="GO" id="GO:0004820">
    <property type="term" value="F:glycine-tRNA ligase activity"/>
    <property type="evidence" value="ECO:0007669"/>
    <property type="project" value="UniProtKB-EC"/>
</dbReference>
<evidence type="ECO:0000256" key="9">
    <source>
        <dbReference type="ARBA" id="ARBA00023146"/>
    </source>
</evidence>
<evidence type="ECO:0000256" key="7">
    <source>
        <dbReference type="ARBA" id="ARBA00022840"/>
    </source>
</evidence>
<protein>
    <recommendedName>
        <fullName evidence="3">glycine--tRNA ligase</fullName>
        <ecNumber evidence="3">6.1.1.14</ecNumber>
    </recommendedName>
</protein>
<evidence type="ECO:0000313" key="12">
    <source>
        <dbReference type="EMBL" id="SVA91868.1"/>
    </source>
</evidence>
<dbReference type="PANTHER" id="PTHR30075:SF2">
    <property type="entry name" value="GLYCINE--TRNA LIGASE, CHLOROPLASTIC_MITOCHONDRIAL 2"/>
    <property type="match status" value="1"/>
</dbReference>
<dbReference type="EMBL" id="UINC01022381">
    <property type="protein sequence ID" value="SVA91868.1"/>
    <property type="molecule type" value="Genomic_DNA"/>
</dbReference>
<evidence type="ECO:0000256" key="8">
    <source>
        <dbReference type="ARBA" id="ARBA00022917"/>
    </source>
</evidence>
<dbReference type="GO" id="GO:0006420">
    <property type="term" value="P:arginyl-tRNA aminoacylation"/>
    <property type="evidence" value="ECO:0007669"/>
    <property type="project" value="InterPro"/>
</dbReference>
<dbReference type="HAMAP" id="MF_00255">
    <property type="entry name" value="Gly_tRNA_synth_beta"/>
    <property type="match status" value="1"/>
</dbReference>
<evidence type="ECO:0000256" key="3">
    <source>
        <dbReference type="ARBA" id="ARBA00012829"/>
    </source>
</evidence>
<dbReference type="InterPro" id="IPR006194">
    <property type="entry name" value="Gly-tRNA-synth_heterodimer"/>
</dbReference>
<organism evidence="12">
    <name type="scientific">marine metagenome</name>
    <dbReference type="NCBI Taxonomy" id="408172"/>
    <lineage>
        <taxon>unclassified sequences</taxon>
        <taxon>metagenomes</taxon>
        <taxon>ecological metagenomes</taxon>
    </lineage>
</organism>
<proteinExistence type="inferred from homology"/>
<dbReference type="GO" id="GO:0005524">
    <property type="term" value="F:ATP binding"/>
    <property type="evidence" value="ECO:0007669"/>
    <property type="project" value="UniProtKB-KW"/>
</dbReference>
<dbReference type="PRINTS" id="PR01045">
    <property type="entry name" value="TRNASYNTHGB"/>
</dbReference>
<dbReference type="Pfam" id="PF05746">
    <property type="entry name" value="DALR_1"/>
    <property type="match status" value="1"/>
</dbReference>
<dbReference type="PANTHER" id="PTHR30075">
    <property type="entry name" value="GLYCYL-TRNA SYNTHETASE"/>
    <property type="match status" value="1"/>
</dbReference>
<keyword evidence="5" id="KW-0436">Ligase</keyword>
<dbReference type="InterPro" id="IPR015944">
    <property type="entry name" value="Gly-tRNA-synth_bsu"/>
</dbReference>
<comment type="similarity">
    <text evidence="2">Belongs to the class-II aminoacyl-tRNA synthetase family.</text>
</comment>
<name>A0A381ZRF3_9ZZZZ</name>
<dbReference type="InterPro" id="IPR008909">
    <property type="entry name" value="DALR_anticod-bd"/>
</dbReference>
<comment type="subcellular location">
    <subcellularLocation>
        <location evidence="1">Cytoplasm</location>
    </subcellularLocation>
</comment>
<dbReference type="EC" id="6.1.1.14" evidence="3"/>
<evidence type="ECO:0000256" key="5">
    <source>
        <dbReference type="ARBA" id="ARBA00022598"/>
    </source>
</evidence>
<evidence type="ECO:0000256" key="6">
    <source>
        <dbReference type="ARBA" id="ARBA00022741"/>
    </source>
</evidence>
<gene>
    <name evidence="12" type="ORF">METZ01_LOCUS144722</name>
</gene>
<dbReference type="PROSITE" id="PS50861">
    <property type="entry name" value="AA_TRNA_LIGASE_II_GLYAB"/>
    <property type="match status" value="1"/>
</dbReference>
<reference evidence="12" key="1">
    <citation type="submission" date="2018-05" db="EMBL/GenBank/DDBJ databases">
        <authorList>
            <person name="Lanie J.A."/>
            <person name="Ng W.-L."/>
            <person name="Kazmierczak K.M."/>
            <person name="Andrzejewski T.M."/>
            <person name="Davidsen T.M."/>
            <person name="Wayne K.J."/>
            <person name="Tettelin H."/>
            <person name="Glass J.I."/>
            <person name="Rusch D."/>
            <person name="Podicherti R."/>
            <person name="Tsui H.-C.T."/>
            <person name="Winkler M.E."/>
        </authorList>
    </citation>
    <scope>NUCLEOTIDE SEQUENCE</scope>
</reference>
<accession>A0A381ZRF3</accession>
<dbReference type="GO" id="GO:0005829">
    <property type="term" value="C:cytosol"/>
    <property type="evidence" value="ECO:0007669"/>
    <property type="project" value="TreeGrafter"/>
</dbReference>
<keyword evidence="8" id="KW-0648">Protein biosynthesis</keyword>
<keyword evidence="7" id="KW-0067">ATP-binding</keyword>
<evidence type="ECO:0000256" key="10">
    <source>
        <dbReference type="ARBA" id="ARBA00047937"/>
    </source>
</evidence>
<dbReference type="GO" id="GO:0004814">
    <property type="term" value="F:arginine-tRNA ligase activity"/>
    <property type="evidence" value="ECO:0007669"/>
    <property type="project" value="InterPro"/>
</dbReference>
<dbReference type="AlphaFoldDB" id="A0A381ZRF3"/>
<evidence type="ECO:0000256" key="1">
    <source>
        <dbReference type="ARBA" id="ARBA00004496"/>
    </source>
</evidence>
<dbReference type="GO" id="GO:0006426">
    <property type="term" value="P:glycyl-tRNA aminoacylation"/>
    <property type="evidence" value="ECO:0007669"/>
    <property type="project" value="InterPro"/>
</dbReference>
<evidence type="ECO:0000256" key="2">
    <source>
        <dbReference type="ARBA" id="ARBA00008226"/>
    </source>
</evidence>
<dbReference type="SUPFAM" id="SSF109604">
    <property type="entry name" value="HD-domain/PDEase-like"/>
    <property type="match status" value="1"/>
</dbReference>
<sequence length="662" mass="76156">MSELFLELFSEEIPSGLQKNAREGILKLFTESFDKLDINFKSKKSYSTPKRLVFFFEGIPEKIEKKGMTIKGPKVDAPTIALEGFIKSNNINRAEVFEQSIEKGRFFFAKISPKITLVKQELAKIIPDILNKYSWKKSMRWADHSLAWGRPLKSILALLDNQVIQFSFHHLLSNNLTFSDEIIEEGQKKIKNFTSYLKLLDRKKIILDQNLRKQLIVKQIDKVCRTRKLKKKLNEKLLDEVVDLVEKPNVLVGKFNMSFLNIPKEILITSMQQHQKYFPLFNQEDNLTNVFIIVTNLEDKKGLVKIGNERVISARLSDAKFFWEKNKAQSLVKQVGNLKSINFFSKLGTMFHKVQRIRKLGTMIADQLNLNKEKVEISASICKADLLSDLVGEYPELQGILGSYFASAQGFDDDISIAIMEHYLPLGLDGKIPKKPISVAVSIIDKIDTLVGFFGIGEKPTGSKDPFALRRTAYGLLRIIIENNLSIQLKNLTNYSNTLYLEQGFKFPNQLNLNAITNFLRDRLRNYLKVKNVRYDIIEAAVSSQVSDDFVSLYKKCLTLNKYLKKDLGKNILTTYKRVSNILDQEKKTVNLKITGEPNSILFNKDEEKLLFDQINEVRKYFSSVIKNENYEKTLEILSSAKKTTDIFFENVVVNDENENMK</sequence>
<keyword evidence="4" id="KW-0963">Cytoplasm</keyword>
<feature type="non-terminal residue" evidence="12">
    <location>
        <position position="662"/>
    </location>
</feature>
<dbReference type="NCBIfam" id="TIGR00211">
    <property type="entry name" value="glyS"/>
    <property type="match status" value="1"/>
</dbReference>
<keyword evidence="9" id="KW-0030">Aminoacyl-tRNA synthetase</keyword>
<keyword evidence="6" id="KW-0547">Nucleotide-binding</keyword>
<evidence type="ECO:0000259" key="11">
    <source>
        <dbReference type="Pfam" id="PF05746"/>
    </source>
</evidence>
<feature type="domain" description="DALR anticodon binding" evidence="11">
    <location>
        <begin position="573"/>
        <end position="660"/>
    </location>
</feature>